<gene>
    <name evidence="3" type="ORF">PHJA_002727700</name>
</gene>
<dbReference type="InterPro" id="IPR011990">
    <property type="entry name" value="TPR-like_helical_dom_sf"/>
</dbReference>
<sequence length="164" mass="18368">MQDQQRPQTSARPPDRNPSFSTARRWRSPSSSPPPSSSPSPPSTTLSLFSPTSKTHTHQPTLSCMIRGFTKLQSPKKSIFLLRHMIEHSVRPNEFTFPGILKACSKLRALKEGEQIHAHVVKLMDGLGNIEFVEHSLVYMYACCGHLDLVHKVFDGMSERSAIT</sequence>
<evidence type="ECO:0000256" key="1">
    <source>
        <dbReference type="ARBA" id="ARBA00022737"/>
    </source>
</evidence>
<dbReference type="Gene3D" id="1.25.40.10">
    <property type="entry name" value="Tetratricopeptide repeat domain"/>
    <property type="match status" value="1"/>
</dbReference>
<dbReference type="InterPro" id="IPR046960">
    <property type="entry name" value="PPR_At4g14850-like_plant"/>
</dbReference>
<dbReference type="GO" id="GO:0009451">
    <property type="term" value="P:RNA modification"/>
    <property type="evidence" value="ECO:0007669"/>
    <property type="project" value="InterPro"/>
</dbReference>
<dbReference type="GO" id="GO:0003723">
    <property type="term" value="F:RNA binding"/>
    <property type="evidence" value="ECO:0007669"/>
    <property type="project" value="InterPro"/>
</dbReference>
<dbReference type="PANTHER" id="PTHR47926">
    <property type="entry name" value="PENTATRICOPEPTIDE REPEAT-CONTAINING PROTEIN"/>
    <property type="match status" value="1"/>
</dbReference>
<dbReference type="InterPro" id="IPR002885">
    <property type="entry name" value="PPR_rpt"/>
</dbReference>
<accession>A0A830DG75</accession>
<keyword evidence="4" id="KW-1185">Reference proteome</keyword>
<dbReference type="EMBL" id="BMAC01001126">
    <property type="protein sequence ID" value="GFQ05836.1"/>
    <property type="molecule type" value="Genomic_DNA"/>
</dbReference>
<reference evidence="3" key="1">
    <citation type="submission" date="2020-07" db="EMBL/GenBank/DDBJ databases">
        <title>Ethylene signaling mediates host invasion by parasitic plants.</title>
        <authorList>
            <person name="Yoshida S."/>
        </authorList>
    </citation>
    <scope>NUCLEOTIDE SEQUENCE</scope>
    <source>
        <strain evidence="3">Okayama</strain>
    </source>
</reference>
<feature type="compositionally biased region" description="Low complexity" evidence="2">
    <location>
        <begin position="43"/>
        <end position="53"/>
    </location>
</feature>
<dbReference type="NCBIfam" id="TIGR00756">
    <property type="entry name" value="PPR"/>
    <property type="match status" value="1"/>
</dbReference>
<protein>
    <submittedName>
        <fullName evidence="3">Pentatricopeptide repeat-containing protein at3g22690</fullName>
    </submittedName>
</protein>
<evidence type="ECO:0000256" key="2">
    <source>
        <dbReference type="SAM" id="MobiDB-lite"/>
    </source>
</evidence>
<feature type="compositionally biased region" description="Polar residues" evidence="2">
    <location>
        <begin position="1"/>
        <end position="11"/>
    </location>
</feature>
<organism evidence="3 4">
    <name type="scientific">Phtheirospermum japonicum</name>
    <dbReference type="NCBI Taxonomy" id="374723"/>
    <lineage>
        <taxon>Eukaryota</taxon>
        <taxon>Viridiplantae</taxon>
        <taxon>Streptophyta</taxon>
        <taxon>Embryophyta</taxon>
        <taxon>Tracheophyta</taxon>
        <taxon>Spermatophyta</taxon>
        <taxon>Magnoliopsida</taxon>
        <taxon>eudicotyledons</taxon>
        <taxon>Gunneridae</taxon>
        <taxon>Pentapetalae</taxon>
        <taxon>asterids</taxon>
        <taxon>lamiids</taxon>
        <taxon>Lamiales</taxon>
        <taxon>Orobanchaceae</taxon>
        <taxon>Orobanchaceae incertae sedis</taxon>
        <taxon>Phtheirospermum</taxon>
    </lineage>
</organism>
<comment type="caution">
    <text evidence="3">The sequence shown here is derived from an EMBL/GenBank/DDBJ whole genome shotgun (WGS) entry which is preliminary data.</text>
</comment>
<dbReference type="AlphaFoldDB" id="A0A830DG75"/>
<keyword evidence="1" id="KW-0677">Repeat</keyword>
<dbReference type="Proteomes" id="UP000653305">
    <property type="component" value="Unassembled WGS sequence"/>
</dbReference>
<proteinExistence type="predicted"/>
<feature type="compositionally biased region" description="Pro residues" evidence="2">
    <location>
        <begin position="31"/>
        <end position="42"/>
    </location>
</feature>
<evidence type="ECO:0000313" key="4">
    <source>
        <dbReference type="Proteomes" id="UP000653305"/>
    </source>
</evidence>
<dbReference type="OrthoDB" id="185373at2759"/>
<evidence type="ECO:0000313" key="3">
    <source>
        <dbReference type="EMBL" id="GFQ05836.1"/>
    </source>
</evidence>
<name>A0A830DG75_9LAMI</name>
<feature type="region of interest" description="Disordered" evidence="2">
    <location>
        <begin position="1"/>
        <end position="59"/>
    </location>
</feature>